<comment type="caution">
    <text evidence="3">The sequence shown here is derived from an EMBL/GenBank/DDBJ whole genome shotgun (WGS) entry which is preliminary data.</text>
</comment>
<dbReference type="PROSITE" id="PS01054">
    <property type="entry name" value="TRANSALDOLASE_1"/>
    <property type="match status" value="1"/>
</dbReference>
<dbReference type="NCBIfam" id="NF009299">
    <property type="entry name" value="PRK12656.1"/>
    <property type="match status" value="1"/>
</dbReference>
<dbReference type="InterPro" id="IPR001585">
    <property type="entry name" value="TAL/FSA"/>
</dbReference>
<evidence type="ECO:0000313" key="4">
    <source>
        <dbReference type="Proteomes" id="UP000182089"/>
    </source>
</evidence>
<dbReference type="Pfam" id="PF00923">
    <property type="entry name" value="TAL_FSA"/>
    <property type="match status" value="1"/>
</dbReference>
<evidence type="ECO:0000256" key="2">
    <source>
        <dbReference type="ARBA" id="ARBA00023270"/>
    </source>
</evidence>
<gene>
    <name evidence="3" type="ORF">SAMN05216431_11068</name>
</gene>
<evidence type="ECO:0000256" key="1">
    <source>
        <dbReference type="ARBA" id="ARBA00004496"/>
    </source>
</evidence>
<dbReference type="CDD" id="cd00956">
    <property type="entry name" value="Transaldolase_FSA"/>
    <property type="match status" value="1"/>
</dbReference>
<dbReference type="SUPFAM" id="SSF51569">
    <property type="entry name" value="Aldolase"/>
    <property type="match status" value="1"/>
</dbReference>
<comment type="subcellular location">
    <subcellularLocation>
        <location evidence="1">Cytoplasm</location>
    </subcellularLocation>
</comment>
<dbReference type="PANTHER" id="PTHR10683:SF28">
    <property type="entry name" value="TRANSALDOLASE C"/>
    <property type="match status" value="1"/>
</dbReference>
<accession>A0ABY1ACT9</accession>
<dbReference type="InterPro" id="IPR033919">
    <property type="entry name" value="TSA/FSA_arc/bac"/>
</dbReference>
<reference evidence="3 4" key="1">
    <citation type="submission" date="2016-10" db="EMBL/GenBank/DDBJ databases">
        <authorList>
            <person name="Varghese N."/>
            <person name="Submissions S."/>
        </authorList>
    </citation>
    <scope>NUCLEOTIDE SEQUENCE [LARGE SCALE GENOMIC DNA]</scope>
    <source>
        <strain evidence="3 4">WC1T17</strain>
    </source>
</reference>
<dbReference type="EMBL" id="FOCC01000010">
    <property type="protein sequence ID" value="SEM85040.1"/>
    <property type="molecule type" value="Genomic_DNA"/>
</dbReference>
<proteinExistence type="predicted"/>
<dbReference type="PANTHER" id="PTHR10683">
    <property type="entry name" value="TRANSALDOLASE"/>
    <property type="match status" value="1"/>
</dbReference>
<dbReference type="Proteomes" id="UP000182089">
    <property type="component" value="Unassembled WGS sequence"/>
</dbReference>
<name>A0ABY1ACT9_9LACO</name>
<evidence type="ECO:0000313" key="3">
    <source>
        <dbReference type="EMBL" id="SEM85040.1"/>
    </source>
</evidence>
<sequence length="233" mass="25361">MMEFLLDTANLATIEKYNKIIPLSGVTSNPSIVKKEGKIDFFPHMRKIRAIIGKDKTFHIQVVGQTMPEMVEDAHTILKNVDADVYIKIPTNEQGLAAMKILKAEGVHITATAIYTEFQGNLAIAAGADYLAPYYNRMVNNNIDADEVIKHLSAQIERSQAKTKILAASFHTVQQVNAAFANGAQAATLGADILKTALNIPAIGDAVATFTNDWEETFGEGETVSSLLAKQLN</sequence>
<dbReference type="InterPro" id="IPR013785">
    <property type="entry name" value="Aldolase_TIM"/>
</dbReference>
<keyword evidence="2" id="KW-0704">Schiff base</keyword>
<dbReference type="Gene3D" id="3.20.20.70">
    <property type="entry name" value="Aldolase class I"/>
    <property type="match status" value="1"/>
</dbReference>
<protein>
    <submittedName>
        <fullName evidence="3">Fructose-6-phosphate aldolase, TalC/MipB family</fullName>
    </submittedName>
</protein>
<dbReference type="InterPro" id="IPR018225">
    <property type="entry name" value="Transaldolase_AS"/>
</dbReference>
<organism evidence="3 4">
    <name type="scientific">Ligilactobacillus ruminis</name>
    <dbReference type="NCBI Taxonomy" id="1623"/>
    <lineage>
        <taxon>Bacteria</taxon>
        <taxon>Bacillati</taxon>
        <taxon>Bacillota</taxon>
        <taxon>Bacilli</taxon>
        <taxon>Lactobacillales</taxon>
        <taxon>Lactobacillaceae</taxon>
        <taxon>Ligilactobacillus</taxon>
    </lineage>
</organism>